<dbReference type="InterPro" id="IPR000576">
    <property type="entry name" value="LacY/RafB_perm_fam"/>
</dbReference>
<dbReference type="NCBIfam" id="NF007077">
    <property type="entry name" value="PRK09528.1"/>
    <property type="match status" value="1"/>
</dbReference>
<evidence type="ECO:0000313" key="8">
    <source>
        <dbReference type="EMBL" id="AMX02112.1"/>
    </source>
</evidence>
<evidence type="ECO:0000256" key="6">
    <source>
        <dbReference type="ARBA" id="ARBA00022989"/>
    </source>
</evidence>
<dbReference type="PANTHER" id="PTHR23522">
    <property type="entry name" value="BLL5896 PROTEIN"/>
    <property type="match status" value="1"/>
</dbReference>
<protein>
    <submittedName>
        <fullName evidence="8">Galactoside permease</fullName>
    </submittedName>
</protein>
<dbReference type="PANTHER" id="PTHR23522:SF10">
    <property type="entry name" value="3-PHENYLPROPIONIC ACID TRANSPORTER-RELATED"/>
    <property type="match status" value="1"/>
</dbReference>
<evidence type="ECO:0000256" key="1">
    <source>
        <dbReference type="ARBA" id="ARBA00004429"/>
    </source>
</evidence>
<sequence>MIKTSTRNYWLLSGALFAFFLTWSFAFSLFPIWLNRIVGLSGEQTGVIFSINAIAALAVMPLYGYLQDRLQLRKNLLYTVGFFLLASGPFFIFIYAPLLKSQFYLGVTLGAFYFALAFSSGVGALETYIDRCSRLTGFEFGKARMWGSLGWASATFFAGSLININPDINFWMASASAVIFCIAVLLVQAPKSVEEKLESQRKVQIHDAFSLLRLPTFWAFATYVMGVTCVYSVYDQQFPVYFASLFSNVDEGTSMFGYLNSLQVLLEAGGMFLAPLIVNRIGAKNGLLLAGVIMVIRILGSGIASDPISISIIKLLHAAELPIMLVAIFKYIARNFDSRLSATLYLVGFQFSTQVAASGLSVIAGIMYDRIGFTNAYFILGTVAAIFLAISAVALRNDTKAEFRTTVSPDCA</sequence>
<keyword evidence="5" id="KW-0812">Transmembrane</keyword>
<dbReference type="NCBIfam" id="TIGR00882">
    <property type="entry name" value="2A0105"/>
    <property type="match status" value="1"/>
</dbReference>
<evidence type="ECO:0000313" key="9">
    <source>
        <dbReference type="Proteomes" id="UP000076077"/>
    </source>
</evidence>
<dbReference type="GeneID" id="76607510"/>
<dbReference type="STRING" id="252514.A3224_05520"/>
<evidence type="ECO:0000256" key="7">
    <source>
        <dbReference type="ARBA" id="ARBA00023136"/>
    </source>
</evidence>
<dbReference type="RefSeq" id="WP_067152370.1">
    <property type="nucleotide sequence ID" value="NZ_CP014864.1"/>
</dbReference>
<evidence type="ECO:0000256" key="2">
    <source>
        <dbReference type="ARBA" id="ARBA00022448"/>
    </source>
</evidence>
<dbReference type="Proteomes" id="UP000076077">
    <property type="component" value="Chromosome"/>
</dbReference>
<dbReference type="KEGG" id="mthd:A3224_05520"/>
<name>A0A143HLH3_MICTH</name>
<reference evidence="9" key="1">
    <citation type="submission" date="2016-03" db="EMBL/GenBank/DDBJ databases">
        <authorList>
            <person name="Lee Y.-S."/>
            <person name="Choi Y.-L."/>
        </authorList>
    </citation>
    <scope>NUCLEOTIDE SEQUENCE [LARGE SCALE GENOMIC DNA]</scope>
    <source>
        <strain evidence="9">DAU221</strain>
    </source>
</reference>
<keyword evidence="6" id="KW-1133">Transmembrane helix</keyword>
<keyword evidence="7" id="KW-0472">Membrane</keyword>
<dbReference type="AlphaFoldDB" id="A0A143HLH3"/>
<keyword evidence="9" id="KW-1185">Reference proteome</keyword>
<dbReference type="SUPFAM" id="SSF103473">
    <property type="entry name" value="MFS general substrate transporter"/>
    <property type="match status" value="1"/>
</dbReference>
<dbReference type="InterPro" id="IPR036259">
    <property type="entry name" value="MFS_trans_sf"/>
</dbReference>
<evidence type="ECO:0000256" key="5">
    <source>
        <dbReference type="ARBA" id="ARBA00022692"/>
    </source>
</evidence>
<gene>
    <name evidence="8" type="ORF">A3224_05520</name>
</gene>
<dbReference type="PRINTS" id="PR00174">
    <property type="entry name" value="LACYSMPORT"/>
</dbReference>
<keyword evidence="3" id="KW-1003">Cell membrane</keyword>
<dbReference type="OrthoDB" id="9150135at2"/>
<dbReference type="GO" id="GO:0030395">
    <property type="term" value="F:lactose binding"/>
    <property type="evidence" value="ECO:0007669"/>
    <property type="project" value="TreeGrafter"/>
</dbReference>
<evidence type="ECO:0000256" key="4">
    <source>
        <dbReference type="ARBA" id="ARBA00022519"/>
    </source>
</evidence>
<accession>A0A143HLH3</accession>
<organism evidence="8 9">
    <name type="scientific">Microbulbifer thermotolerans</name>
    <dbReference type="NCBI Taxonomy" id="252514"/>
    <lineage>
        <taxon>Bacteria</taxon>
        <taxon>Pseudomonadati</taxon>
        <taxon>Pseudomonadota</taxon>
        <taxon>Gammaproteobacteria</taxon>
        <taxon>Cellvibrionales</taxon>
        <taxon>Microbulbiferaceae</taxon>
        <taxon>Microbulbifer</taxon>
    </lineage>
</organism>
<dbReference type="Gene3D" id="1.20.1250.20">
    <property type="entry name" value="MFS general substrate transporter like domains"/>
    <property type="match status" value="2"/>
</dbReference>
<dbReference type="GO" id="GO:0005886">
    <property type="term" value="C:plasma membrane"/>
    <property type="evidence" value="ECO:0007669"/>
    <property type="project" value="UniProtKB-SubCell"/>
</dbReference>
<evidence type="ECO:0000256" key="3">
    <source>
        <dbReference type="ARBA" id="ARBA00022475"/>
    </source>
</evidence>
<comment type="subcellular location">
    <subcellularLocation>
        <location evidence="1">Cell inner membrane</location>
        <topology evidence="1">Multi-pass membrane protein</topology>
    </subcellularLocation>
</comment>
<dbReference type="EMBL" id="CP014864">
    <property type="protein sequence ID" value="AMX02112.1"/>
    <property type="molecule type" value="Genomic_DNA"/>
</dbReference>
<keyword evidence="2" id="KW-0813">Transport</keyword>
<dbReference type="Pfam" id="PF01306">
    <property type="entry name" value="LacY_symp"/>
    <property type="match status" value="1"/>
</dbReference>
<dbReference type="GO" id="GO:0015528">
    <property type="term" value="F:lactose:proton symporter activity"/>
    <property type="evidence" value="ECO:0007669"/>
    <property type="project" value="TreeGrafter"/>
</dbReference>
<proteinExistence type="predicted"/>
<keyword evidence="4" id="KW-0997">Cell inner membrane</keyword>